<dbReference type="RefSeq" id="XP_021208698.1">
    <property type="nucleotide sequence ID" value="XM_021353023.3"/>
</dbReference>
<dbReference type="GeneID" id="101738371"/>
<evidence type="ECO:0000313" key="2">
    <source>
        <dbReference type="EnsemblMetazoa" id="XP_004933805.1"/>
    </source>
</evidence>
<sequence length="253" mass="27861">MFFSLLALALAGLALYVYTNENTQQSSASILREVWTGKCQLSCCESRDGNGHEAGSSSGPVPCACAPCPCRVLASVYRTCRPAGQAYRRIADTISDCFYIGLIMLAEAFMYIQRVFQFGRSRERQAELVNTNVYESTENFHFNGDEPTEKVSNKTNKNITQHESVSNANRRAIAEDESNVPFNDRDDINEPNIEFGKNEIIGSVINDNIPGFIEASAAKADEESNAADAGCHKCLEKGKVCMSECPRAKTNKK</sequence>
<keyword evidence="1" id="KW-0732">Signal</keyword>
<name>A0A8R1WLU9_BOMMO</name>
<dbReference type="RefSeq" id="XP_021208699.1">
    <property type="nucleotide sequence ID" value="XM_021353024.3"/>
</dbReference>
<dbReference type="RefSeq" id="XP_004933805.1">
    <property type="nucleotide sequence ID" value="XM_004933748.4"/>
</dbReference>
<dbReference type="Proteomes" id="UP000005204">
    <property type="component" value="Unassembled WGS sequence"/>
</dbReference>
<dbReference type="RefSeq" id="XP_021208697.1">
    <property type="nucleotide sequence ID" value="XM_021353022.3"/>
</dbReference>
<dbReference type="EnsemblMetazoa" id="XM_021353022.2">
    <property type="protein sequence ID" value="XP_021208697.1"/>
    <property type="gene ID" value="LOC101738371"/>
</dbReference>
<proteinExistence type="predicted"/>
<dbReference type="RefSeq" id="XP_037867583.1">
    <property type="nucleotide sequence ID" value="XM_038011655.2"/>
</dbReference>
<dbReference type="EnsemblMetazoa" id="XM_021353023.2">
    <property type="protein sequence ID" value="XP_021208698.1"/>
    <property type="gene ID" value="LOC101738371"/>
</dbReference>
<reference evidence="2" key="2">
    <citation type="submission" date="2022-06" db="UniProtKB">
        <authorList>
            <consortium name="EnsemblMetazoa"/>
        </authorList>
    </citation>
    <scope>IDENTIFICATION</scope>
    <source>
        <strain evidence="2">p50T (Dazao)</strain>
    </source>
</reference>
<evidence type="ECO:0000256" key="1">
    <source>
        <dbReference type="SAM" id="SignalP"/>
    </source>
</evidence>
<organism evidence="2 3">
    <name type="scientific">Bombyx mori</name>
    <name type="common">Silk moth</name>
    <dbReference type="NCBI Taxonomy" id="7091"/>
    <lineage>
        <taxon>Eukaryota</taxon>
        <taxon>Metazoa</taxon>
        <taxon>Ecdysozoa</taxon>
        <taxon>Arthropoda</taxon>
        <taxon>Hexapoda</taxon>
        <taxon>Insecta</taxon>
        <taxon>Pterygota</taxon>
        <taxon>Neoptera</taxon>
        <taxon>Endopterygota</taxon>
        <taxon>Lepidoptera</taxon>
        <taxon>Glossata</taxon>
        <taxon>Ditrysia</taxon>
        <taxon>Bombycoidea</taxon>
        <taxon>Bombycidae</taxon>
        <taxon>Bombycinae</taxon>
        <taxon>Bombyx</taxon>
    </lineage>
</organism>
<dbReference type="RefSeq" id="XP_062524922.1">
    <property type="nucleotide sequence ID" value="XM_062668938.1"/>
</dbReference>
<evidence type="ECO:0000313" key="3">
    <source>
        <dbReference type="Proteomes" id="UP000005204"/>
    </source>
</evidence>
<reference evidence="3" key="1">
    <citation type="journal article" date="2008" name="Insect Biochem. Mol. Biol.">
        <title>The genome of a lepidopteran model insect, the silkworm Bombyx mori.</title>
        <authorList>
            <consortium name="International Silkworm Genome Consortium"/>
        </authorList>
    </citation>
    <scope>NUCLEOTIDE SEQUENCE [LARGE SCALE GENOMIC DNA]</scope>
    <source>
        <strain evidence="3">p50T</strain>
    </source>
</reference>
<dbReference type="EnsemblMetazoa" id="XM_004933748.3">
    <property type="protein sequence ID" value="XP_004933805.1"/>
    <property type="gene ID" value="LOC101738371"/>
</dbReference>
<dbReference type="AlphaFoldDB" id="A0A8R1WLU9"/>
<dbReference type="EnsemblMetazoa" id="XM_038011655.1">
    <property type="protein sequence ID" value="XP_037867583.1"/>
    <property type="gene ID" value="LOC101738371"/>
</dbReference>
<dbReference type="EnsemblMetazoa" id="XM_021353024.2">
    <property type="protein sequence ID" value="XP_021208699.1"/>
    <property type="gene ID" value="LOC101738371"/>
</dbReference>
<accession>A0A8R1WLU9</accession>
<protein>
    <submittedName>
        <fullName evidence="2">Uncharacterized protein</fullName>
    </submittedName>
</protein>
<dbReference type="KEGG" id="bmor:101738371"/>
<feature type="signal peptide" evidence="1">
    <location>
        <begin position="1"/>
        <end position="19"/>
    </location>
</feature>
<keyword evidence="3" id="KW-1185">Reference proteome</keyword>
<feature type="chain" id="PRO_5036434025" evidence="1">
    <location>
        <begin position="20"/>
        <end position="253"/>
    </location>
</feature>